<dbReference type="PANTHER" id="PTHR47529">
    <property type="entry name" value="PEPTIDYL-PROLYL CIS-TRANS ISOMERASE D"/>
    <property type="match status" value="1"/>
</dbReference>
<name>A0ABU8S550_9SPHN</name>
<accession>A0ABU8S550</accession>
<keyword evidence="5" id="KW-0472">Membrane</keyword>
<reference evidence="10 11" key="1">
    <citation type="submission" date="2024-03" db="EMBL/GenBank/DDBJ databases">
        <authorList>
            <person name="Jo J.-H."/>
        </authorList>
    </citation>
    <scope>NUCLEOTIDE SEQUENCE [LARGE SCALE GENOMIC DNA]</scope>
    <source>
        <strain evidence="10 11">AS3R-12</strain>
    </source>
</reference>
<evidence type="ECO:0000313" key="11">
    <source>
        <dbReference type="Proteomes" id="UP001379235"/>
    </source>
</evidence>
<dbReference type="InterPro" id="IPR027304">
    <property type="entry name" value="Trigger_fact/SurA_dom_sf"/>
</dbReference>
<dbReference type="Gene3D" id="1.10.4030.10">
    <property type="entry name" value="Porin chaperone SurA, peptide-binding domain"/>
    <property type="match status" value="1"/>
</dbReference>
<evidence type="ECO:0000256" key="2">
    <source>
        <dbReference type="ARBA" id="ARBA00022475"/>
    </source>
</evidence>
<evidence type="ECO:0000256" key="8">
    <source>
        <dbReference type="PROSITE-ProRule" id="PRU00278"/>
    </source>
</evidence>
<keyword evidence="6" id="KW-0143">Chaperone</keyword>
<protein>
    <submittedName>
        <fullName evidence="10">SurA N-terminal domain-containing protein</fullName>
    </submittedName>
</protein>
<dbReference type="InterPro" id="IPR000297">
    <property type="entry name" value="PPIase_PpiC"/>
</dbReference>
<comment type="caution">
    <text evidence="10">The sequence shown here is derived from an EMBL/GenBank/DDBJ whole genome shotgun (WGS) entry which is preliminary data.</text>
</comment>
<keyword evidence="11" id="KW-1185">Reference proteome</keyword>
<evidence type="ECO:0000256" key="5">
    <source>
        <dbReference type="ARBA" id="ARBA00023136"/>
    </source>
</evidence>
<evidence type="ECO:0000256" key="3">
    <source>
        <dbReference type="ARBA" id="ARBA00022692"/>
    </source>
</evidence>
<keyword evidence="8" id="KW-0413">Isomerase</keyword>
<evidence type="ECO:0000256" key="7">
    <source>
        <dbReference type="ARBA" id="ARBA00038408"/>
    </source>
</evidence>
<dbReference type="InterPro" id="IPR052029">
    <property type="entry name" value="PpiD_chaperone"/>
</dbReference>
<keyword evidence="4" id="KW-1133">Transmembrane helix</keyword>
<organism evidence="10 11">
    <name type="scientific">Novosphingobium aquae</name>
    <dbReference type="NCBI Taxonomy" id="3133435"/>
    <lineage>
        <taxon>Bacteria</taxon>
        <taxon>Pseudomonadati</taxon>
        <taxon>Pseudomonadota</taxon>
        <taxon>Alphaproteobacteria</taxon>
        <taxon>Sphingomonadales</taxon>
        <taxon>Sphingomonadaceae</taxon>
        <taxon>Novosphingobium</taxon>
    </lineage>
</organism>
<dbReference type="EMBL" id="JBBHJY010000001">
    <property type="protein sequence ID" value="MEJ6008984.1"/>
    <property type="molecule type" value="Genomic_DNA"/>
</dbReference>
<dbReference type="SUPFAM" id="SSF109998">
    <property type="entry name" value="Triger factor/SurA peptide-binding domain-like"/>
    <property type="match status" value="1"/>
</dbReference>
<evidence type="ECO:0000256" key="4">
    <source>
        <dbReference type="ARBA" id="ARBA00022989"/>
    </source>
</evidence>
<dbReference type="Pfam" id="PF13145">
    <property type="entry name" value="Rotamase_2"/>
    <property type="match status" value="1"/>
</dbReference>
<dbReference type="SUPFAM" id="SSF54534">
    <property type="entry name" value="FKBP-like"/>
    <property type="match status" value="1"/>
</dbReference>
<dbReference type="RefSeq" id="WP_339964683.1">
    <property type="nucleotide sequence ID" value="NZ_JBBHJY010000001.1"/>
</dbReference>
<evidence type="ECO:0000256" key="1">
    <source>
        <dbReference type="ARBA" id="ARBA00004401"/>
    </source>
</evidence>
<dbReference type="Pfam" id="PF13624">
    <property type="entry name" value="SurA_N_3"/>
    <property type="match status" value="1"/>
</dbReference>
<sequence length="642" mass="67819">MLEFFRKFMKSKVGLTITLGFVGLMALAFVLADGVSSLGGASASGKVATVGSRSIDAQLLSSNALNTVEQTRKQNPTATIKQFIEADGLNQLLDQLIDVAAIAVWGDDHGMVAGKRLVDSELLKIPSFRGTDGNFSEANFRAALAQAGMNEALFREQVADDLIAKQVQIPAAFGARVPLDPMLRYAGLLSETREGAIALIPSAAFAPAGEPSAQELATYYAANRNTYMRPERRVVRYAMFDDSVIKSVPAPTEAQIAERYKADAENYTATEARKLTQVIAPTEAAARVILADLGKGMTLDASARSKGLSAAAIPSIDKADYQLQSSLATADAVFAAKPGTVVGPLKGSLGWFVVRVEGDAGKAGKTLDQARGEIVAALNEEGKRHALAEFSAKIEDGFDNGGSLTDIAKDLGLTLKQSPPLLSNGAVYGSEAKAPAEIARVLQAAFFMEGENQPQLAEVDPGKSFIVFDVTSIQPAAPAPIEEIRAQVVADLMLQKGSAAAKAAAEQVMAAAKKGTDMQAALAALGKPLPPVDRVTMPRAQLAQMGGQIPQPIALLFSMARGSVKLMPAPRNRGFYVVSVKTITPGKIDPKDPELARARRDFGSISGREYAQQLRSAIKAEIGVKKNTLVLDAVKRQLLGGS</sequence>
<comment type="similarity">
    <text evidence="7">Belongs to the PpiD chaperone family.</text>
</comment>
<comment type="subcellular location">
    <subcellularLocation>
        <location evidence="1">Cell membrane</location>
        <topology evidence="1">Single-pass type II membrane protein</topology>
    </subcellularLocation>
</comment>
<evidence type="ECO:0000313" key="10">
    <source>
        <dbReference type="EMBL" id="MEJ6008984.1"/>
    </source>
</evidence>
<proteinExistence type="inferred from homology"/>
<keyword evidence="8" id="KW-0697">Rotamase</keyword>
<evidence type="ECO:0000256" key="6">
    <source>
        <dbReference type="ARBA" id="ARBA00023186"/>
    </source>
</evidence>
<keyword evidence="2" id="KW-1003">Cell membrane</keyword>
<feature type="domain" description="PpiC" evidence="9">
    <location>
        <begin position="230"/>
        <end position="358"/>
    </location>
</feature>
<keyword evidence="3" id="KW-0812">Transmembrane</keyword>
<gene>
    <name evidence="10" type="ORF">WG900_03510</name>
</gene>
<dbReference type="PANTHER" id="PTHR47529:SF1">
    <property type="entry name" value="PERIPLASMIC CHAPERONE PPID"/>
    <property type="match status" value="1"/>
</dbReference>
<dbReference type="PROSITE" id="PS50198">
    <property type="entry name" value="PPIC_PPIASE_2"/>
    <property type="match status" value="1"/>
</dbReference>
<evidence type="ECO:0000259" key="9">
    <source>
        <dbReference type="PROSITE" id="PS50198"/>
    </source>
</evidence>
<dbReference type="Proteomes" id="UP001379235">
    <property type="component" value="Unassembled WGS sequence"/>
</dbReference>